<evidence type="ECO:0000313" key="2">
    <source>
        <dbReference type="EMBL" id="MCJ0743382.1"/>
    </source>
</evidence>
<organism evidence="2 3">
    <name type="scientific">Pedobacter montanisoli</name>
    <dbReference type="NCBI Taxonomy" id="2923277"/>
    <lineage>
        <taxon>Bacteria</taxon>
        <taxon>Pseudomonadati</taxon>
        <taxon>Bacteroidota</taxon>
        <taxon>Sphingobacteriia</taxon>
        <taxon>Sphingobacteriales</taxon>
        <taxon>Sphingobacteriaceae</taxon>
        <taxon>Pedobacter</taxon>
    </lineage>
</organism>
<gene>
    <name evidence="2" type="ORF">MMF97_11710</name>
</gene>
<comment type="caution">
    <text evidence="2">The sequence shown here is derived from an EMBL/GenBank/DDBJ whole genome shotgun (WGS) entry which is preliminary data.</text>
</comment>
<dbReference type="Gene3D" id="3.30.70.100">
    <property type="match status" value="1"/>
</dbReference>
<feature type="domain" description="ABM" evidence="1">
    <location>
        <begin position="9"/>
        <end position="67"/>
    </location>
</feature>
<evidence type="ECO:0000259" key="1">
    <source>
        <dbReference type="Pfam" id="PF03992"/>
    </source>
</evidence>
<reference evidence="2" key="1">
    <citation type="submission" date="2022-03" db="EMBL/GenBank/DDBJ databases">
        <authorList>
            <person name="Woo C.Y."/>
        </authorList>
    </citation>
    <scope>NUCLEOTIDE SEQUENCE</scope>
    <source>
        <strain evidence="2">CYS-01</strain>
    </source>
</reference>
<dbReference type="Pfam" id="PF03992">
    <property type="entry name" value="ABM"/>
    <property type="match status" value="1"/>
</dbReference>
<dbReference type="InterPro" id="IPR011008">
    <property type="entry name" value="Dimeric_a/b-barrel"/>
</dbReference>
<evidence type="ECO:0000313" key="3">
    <source>
        <dbReference type="Proteomes" id="UP001165460"/>
    </source>
</evidence>
<accession>A0ABS9ZYK6</accession>
<dbReference type="EMBL" id="JALGBH010000002">
    <property type="protein sequence ID" value="MCJ0743382.1"/>
    <property type="molecule type" value="Genomic_DNA"/>
</dbReference>
<name>A0ABS9ZYK6_9SPHI</name>
<protein>
    <submittedName>
        <fullName evidence="2">Antibiotic biosynthesis monooxygenase</fullName>
    </submittedName>
</protein>
<sequence>MHFNQMYIADFKQSFVLLKPQIEAFKGCTEVNLFQDKANPAIFFTISKWENEEHLENYRHSALFKETWAVVKPNFVQRAEAWSLSLL</sequence>
<dbReference type="Proteomes" id="UP001165460">
    <property type="component" value="Unassembled WGS sequence"/>
</dbReference>
<dbReference type="GO" id="GO:0004497">
    <property type="term" value="F:monooxygenase activity"/>
    <property type="evidence" value="ECO:0007669"/>
    <property type="project" value="UniProtKB-KW"/>
</dbReference>
<proteinExistence type="predicted"/>
<dbReference type="InterPro" id="IPR007138">
    <property type="entry name" value="ABM_dom"/>
</dbReference>
<keyword evidence="3" id="KW-1185">Reference proteome</keyword>
<dbReference type="SUPFAM" id="SSF54909">
    <property type="entry name" value="Dimeric alpha+beta barrel"/>
    <property type="match status" value="1"/>
</dbReference>
<keyword evidence="2" id="KW-0503">Monooxygenase</keyword>
<keyword evidence="2" id="KW-0560">Oxidoreductase</keyword>